<dbReference type="InterPro" id="IPR020904">
    <property type="entry name" value="Sc_DH/Rdtase_CS"/>
</dbReference>
<dbReference type="Pfam" id="PF00106">
    <property type="entry name" value="adh_short"/>
    <property type="match status" value="1"/>
</dbReference>
<dbReference type="PRINTS" id="PR00080">
    <property type="entry name" value="SDRFAMILY"/>
</dbReference>
<dbReference type="EMBL" id="QTTT01000001">
    <property type="protein sequence ID" value="REE97534.1"/>
    <property type="molecule type" value="Genomic_DNA"/>
</dbReference>
<accession>A0A3D9SY95</accession>
<dbReference type="GO" id="GO:0016491">
    <property type="term" value="F:oxidoreductase activity"/>
    <property type="evidence" value="ECO:0007669"/>
    <property type="project" value="UniProtKB-KW"/>
</dbReference>
<comment type="similarity">
    <text evidence="1 3">Belongs to the short-chain dehydrogenases/reductases (SDR) family.</text>
</comment>
<sequence length="242" mass="24815">MWWGLRVSSVGGMTRTALITGASRGLGRALARVLAGDGWTLFLTARGAPELAEAAADLAGGPGPVTAIPGDVADPAHRAELVAAVGGRLDLLVNNASTLGTTPLPRLADQPLDALADAFRINSLAPLALIQALLPALRASGGAVLNVSSDAAVEGYETWGGYGATKAALEQLSNVLAAEERTLAVWWVDPGEMRTRMLAEAMPADDLSDVPPPAVAAAALHRLITERPSSGRYRAAEIGASS</sequence>
<reference evidence="4 5" key="1">
    <citation type="submission" date="2018-08" db="EMBL/GenBank/DDBJ databases">
        <title>Sequencing the genomes of 1000 actinobacteria strains.</title>
        <authorList>
            <person name="Klenk H.-P."/>
        </authorList>
    </citation>
    <scope>NUCLEOTIDE SEQUENCE [LARGE SCALE GENOMIC DNA]</scope>
    <source>
        <strain evidence="4 5">DSM 43927</strain>
    </source>
</reference>
<dbReference type="GO" id="GO:0016020">
    <property type="term" value="C:membrane"/>
    <property type="evidence" value="ECO:0007669"/>
    <property type="project" value="TreeGrafter"/>
</dbReference>
<dbReference type="AlphaFoldDB" id="A0A3D9SY95"/>
<dbReference type="PROSITE" id="PS00061">
    <property type="entry name" value="ADH_SHORT"/>
    <property type="match status" value="1"/>
</dbReference>
<dbReference type="PANTHER" id="PTHR44196:SF1">
    <property type="entry name" value="DEHYDROGENASE_REDUCTASE SDR FAMILY MEMBER 7B"/>
    <property type="match status" value="1"/>
</dbReference>
<evidence type="ECO:0000313" key="5">
    <source>
        <dbReference type="Proteomes" id="UP000256661"/>
    </source>
</evidence>
<keyword evidence="2" id="KW-0560">Oxidoreductase</keyword>
<comment type="caution">
    <text evidence="4">The sequence shown here is derived from an EMBL/GenBank/DDBJ whole genome shotgun (WGS) entry which is preliminary data.</text>
</comment>
<evidence type="ECO:0000256" key="2">
    <source>
        <dbReference type="ARBA" id="ARBA00023002"/>
    </source>
</evidence>
<name>A0A3D9SY95_9ACTN</name>
<dbReference type="InterPro" id="IPR036291">
    <property type="entry name" value="NAD(P)-bd_dom_sf"/>
</dbReference>
<evidence type="ECO:0000256" key="3">
    <source>
        <dbReference type="RuleBase" id="RU000363"/>
    </source>
</evidence>
<organism evidence="4 5">
    <name type="scientific">Thermomonospora umbrina</name>
    <dbReference type="NCBI Taxonomy" id="111806"/>
    <lineage>
        <taxon>Bacteria</taxon>
        <taxon>Bacillati</taxon>
        <taxon>Actinomycetota</taxon>
        <taxon>Actinomycetes</taxon>
        <taxon>Streptosporangiales</taxon>
        <taxon>Thermomonosporaceae</taxon>
        <taxon>Thermomonospora</taxon>
    </lineage>
</organism>
<dbReference type="PRINTS" id="PR00081">
    <property type="entry name" value="GDHRDH"/>
</dbReference>
<evidence type="ECO:0000256" key="1">
    <source>
        <dbReference type="ARBA" id="ARBA00006484"/>
    </source>
</evidence>
<keyword evidence="5" id="KW-1185">Reference proteome</keyword>
<dbReference type="InterPro" id="IPR002347">
    <property type="entry name" value="SDR_fam"/>
</dbReference>
<dbReference type="CDD" id="cd05233">
    <property type="entry name" value="SDR_c"/>
    <property type="match status" value="1"/>
</dbReference>
<gene>
    <name evidence="4" type="ORF">DFJ69_3007</name>
</gene>
<dbReference type="PANTHER" id="PTHR44196">
    <property type="entry name" value="DEHYDROGENASE/REDUCTASE SDR FAMILY MEMBER 7B"/>
    <property type="match status" value="1"/>
</dbReference>
<dbReference type="SUPFAM" id="SSF51735">
    <property type="entry name" value="NAD(P)-binding Rossmann-fold domains"/>
    <property type="match status" value="1"/>
</dbReference>
<dbReference type="Gene3D" id="3.40.50.720">
    <property type="entry name" value="NAD(P)-binding Rossmann-like Domain"/>
    <property type="match status" value="1"/>
</dbReference>
<evidence type="ECO:0000313" key="4">
    <source>
        <dbReference type="EMBL" id="REE97534.1"/>
    </source>
</evidence>
<proteinExistence type="inferred from homology"/>
<dbReference type="Proteomes" id="UP000256661">
    <property type="component" value="Unassembled WGS sequence"/>
</dbReference>
<protein>
    <submittedName>
        <fullName evidence="4">Short-subunit dehydrogenase</fullName>
    </submittedName>
</protein>